<comment type="similarity">
    <text evidence="4">Belongs to the nitrite and sulfite reductase 4Fe-4S domain family.</text>
</comment>
<dbReference type="InterPro" id="IPR045169">
    <property type="entry name" value="NO2/SO3_Rdtase_4Fe4S_prot"/>
</dbReference>
<dbReference type="PRINTS" id="PR00397">
    <property type="entry name" value="SIROHAEM"/>
</dbReference>
<evidence type="ECO:0000256" key="17">
    <source>
        <dbReference type="ARBA" id="ARBA00062253"/>
    </source>
</evidence>
<dbReference type="GO" id="GO:0004783">
    <property type="term" value="F:sulfite reductase (NADPH) activity"/>
    <property type="evidence" value="ECO:0007669"/>
    <property type="project" value="UniProtKB-EC"/>
</dbReference>
<evidence type="ECO:0000256" key="11">
    <source>
        <dbReference type="ARBA" id="ARBA00023002"/>
    </source>
</evidence>
<dbReference type="InterPro" id="IPR011786">
    <property type="entry name" value="CysI"/>
</dbReference>
<dbReference type="InterPro" id="IPR006067">
    <property type="entry name" value="NO2/SO3_Rdtase_4Fe4S_dom"/>
</dbReference>
<evidence type="ECO:0000256" key="9">
    <source>
        <dbReference type="ARBA" id="ARBA00022723"/>
    </source>
</evidence>
<dbReference type="GO" id="GO:0050311">
    <property type="term" value="F:sulfite reductase (ferredoxin) activity"/>
    <property type="evidence" value="ECO:0007669"/>
    <property type="project" value="TreeGrafter"/>
</dbReference>
<dbReference type="InterPro" id="IPR036136">
    <property type="entry name" value="Nit/Sulf_reduc_fer-like_dom_sf"/>
</dbReference>
<dbReference type="PANTHER" id="PTHR11493">
    <property type="entry name" value="SULFITE REDUCTASE [NADPH] SUBUNIT BETA-RELATED"/>
    <property type="match status" value="1"/>
</dbReference>
<dbReference type="PROSITE" id="PS00365">
    <property type="entry name" value="NIR_SIR"/>
    <property type="match status" value="1"/>
</dbReference>
<evidence type="ECO:0000256" key="1">
    <source>
        <dbReference type="ARBA" id="ARBA00001929"/>
    </source>
</evidence>
<evidence type="ECO:0000256" key="10">
    <source>
        <dbReference type="ARBA" id="ARBA00022857"/>
    </source>
</evidence>
<dbReference type="FunFam" id="3.30.413.10:FF:000003">
    <property type="entry name" value="Sulfite reductase [NADPH] hemoprotein beta-component"/>
    <property type="match status" value="1"/>
</dbReference>
<evidence type="ECO:0000256" key="14">
    <source>
        <dbReference type="ARBA" id="ARBA00023192"/>
    </source>
</evidence>
<dbReference type="InterPro" id="IPR005117">
    <property type="entry name" value="NiRdtase/SiRdtase_haem-b_fer"/>
</dbReference>
<dbReference type="Pfam" id="PF03460">
    <property type="entry name" value="NIR_SIR_ferr"/>
    <property type="match status" value="2"/>
</dbReference>
<dbReference type="GO" id="GO:0020037">
    <property type="term" value="F:heme binding"/>
    <property type="evidence" value="ECO:0007669"/>
    <property type="project" value="InterPro"/>
</dbReference>
<evidence type="ECO:0000259" key="19">
    <source>
        <dbReference type="Pfam" id="PF03460"/>
    </source>
</evidence>
<evidence type="ECO:0000256" key="13">
    <source>
        <dbReference type="ARBA" id="ARBA00023014"/>
    </source>
</evidence>
<dbReference type="NCBIfam" id="TIGR02041">
    <property type="entry name" value="CysI"/>
    <property type="match status" value="1"/>
</dbReference>
<keyword evidence="13" id="KW-0411">Iron-sulfur</keyword>
<keyword evidence="14" id="KW-0198">Cysteine biosynthesis</keyword>
<keyword evidence="21" id="KW-1185">Reference proteome</keyword>
<protein>
    <recommendedName>
        <fullName evidence="5">assimilatory sulfite reductase (NADPH)</fullName>
        <ecNumber evidence="5">1.8.1.2</ecNumber>
    </recommendedName>
</protein>
<dbReference type="GO" id="GO:0000103">
    <property type="term" value="P:sulfate assimilation"/>
    <property type="evidence" value="ECO:0007669"/>
    <property type="project" value="TreeGrafter"/>
</dbReference>
<accession>A0A7X1B9H5</accession>
<evidence type="ECO:0000256" key="3">
    <source>
        <dbReference type="ARBA" id="ARBA00004774"/>
    </source>
</evidence>
<keyword evidence="10" id="KW-0521">NADP</keyword>
<comment type="catalytic activity">
    <reaction evidence="15">
        <text>hydrogen sulfide + 3 NADP(+) + 3 H2O = sulfite + 3 NADPH + 4 H(+)</text>
        <dbReference type="Rhea" id="RHEA:13801"/>
        <dbReference type="ChEBI" id="CHEBI:15377"/>
        <dbReference type="ChEBI" id="CHEBI:15378"/>
        <dbReference type="ChEBI" id="CHEBI:17359"/>
        <dbReference type="ChEBI" id="CHEBI:29919"/>
        <dbReference type="ChEBI" id="CHEBI:57783"/>
        <dbReference type="ChEBI" id="CHEBI:58349"/>
        <dbReference type="EC" id="1.8.1.2"/>
    </reaction>
</comment>
<evidence type="ECO:0000256" key="16">
    <source>
        <dbReference type="ARBA" id="ARBA00057160"/>
    </source>
</evidence>
<comment type="function">
    <text evidence="16">Component of the sulfite reductase complex that catalyzes the 6-electron reduction of sulfite to sulfide. This is one of several activities required for the biosynthesis of L-cysteine from sulfate.</text>
</comment>
<comment type="subunit">
    <text evidence="17">Alpha(8)-beta(8). The alpha component is a flavoprotein, the beta component is a hemoprotein.</text>
</comment>
<name>A0A7X1B9H5_9BACT</name>
<evidence type="ECO:0000256" key="4">
    <source>
        <dbReference type="ARBA" id="ARBA00010429"/>
    </source>
</evidence>
<sequence>MSSGEATPKLEKNEYLKEESNNLRGTLVEELADNSTAGISADASQLTKFHGMYVQDDRDIRGERRAKKLEKAFSFMLRVRLPGGVCSPDQYLMMDQLSSDYGNDTIRLTTRQTYQLHGLLKGNLRNVIRKMDDVLMDSIGACGDINRNVMCQPDFKKTHAHAKVYEIAKNISLHLLPKGKAYREIFIDGEKFSGEVEEEPIYGTTYLPRKFKIGVAIPPTNDVDVFSQDLGFIAIFEGEKLLGFNVTVGGGLGTTHGNDKTYPRVADVMGFCTPEQVNQVAEAVVLAQRDNGSRTDRKNARLKYTIDRMGLAAFKAEVEKRTGFPIAEAKPFEFTTIQDDYGWNQDIEGKWYYVQFVASGRIIDKDGVNLRTAFREIAKIHKGDIRLTPTQNLAFCGIDEADKEAIQKILDENGVAGPEKLSGLRKNAMACPALPTCGLALSESERFIPDLLDEFEKVLDEAGLSDDAISIRMTGCPNGCARPYLAEIGLIGKAPGKYNLYLGAKYNGMRLNTIYKESIKAEEIVPSVEPHLKAYAKERQEGEGFGDFCVRTGVVTPPSKYTVGQD</sequence>
<dbReference type="GO" id="GO:0019344">
    <property type="term" value="P:cysteine biosynthetic process"/>
    <property type="evidence" value="ECO:0007669"/>
    <property type="project" value="UniProtKB-KW"/>
</dbReference>
<evidence type="ECO:0000256" key="7">
    <source>
        <dbReference type="ARBA" id="ARBA00022605"/>
    </source>
</evidence>
<dbReference type="NCBIfam" id="NF010029">
    <property type="entry name" value="PRK13504.1"/>
    <property type="match status" value="1"/>
</dbReference>
<dbReference type="GO" id="GO:0009337">
    <property type="term" value="C:sulfite reductase complex (NADPH)"/>
    <property type="evidence" value="ECO:0007669"/>
    <property type="project" value="InterPro"/>
</dbReference>
<proteinExistence type="inferred from homology"/>
<dbReference type="GO" id="GO:0051539">
    <property type="term" value="F:4 iron, 4 sulfur cluster binding"/>
    <property type="evidence" value="ECO:0007669"/>
    <property type="project" value="UniProtKB-KW"/>
</dbReference>
<dbReference type="PANTHER" id="PTHR11493:SF47">
    <property type="entry name" value="SULFITE REDUCTASE [NADPH] SUBUNIT BETA"/>
    <property type="match status" value="1"/>
</dbReference>
<dbReference type="Gene3D" id="3.30.413.10">
    <property type="entry name" value="Sulfite Reductase Hemoprotein, domain 1"/>
    <property type="match status" value="2"/>
</dbReference>
<dbReference type="SUPFAM" id="SSF56014">
    <property type="entry name" value="Nitrite and sulphite reductase 4Fe-4S domain-like"/>
    <property type="match status" value="2"/>
</dbReference>
<evidence type="ECO:0000313" key="20">
    <source>
        <dbReference type="EMBL" id="MBC2608144.1"/>
    </source>
</evidence>
<keyword evidence="11" id="KW-0560">Oxidoreductase</keyword>
<keyword evidence="8" id="KW-0349">Heme</keyword>
<dbReference type="InterPro" id="IPR045854">
    <property type="entry name" value="NO2/SO3_Rdtase_4Fe4S_sf"/>
</dbReference>
<evidence type="ECO:0000256" key="15">
    <source>
        <dbReference type="ARBA" id="ARBA00052219"/>
    </source>
</evidence>
<feature type="domain" description="Nitrite/sulphite reductase 4Fe-4S" evidence="18">
    <location>
        <begin position="169"/>
        <end position="324"/>
    </location>
</feature>
<dbReference type="AlphaFoldDB" id="A0A7X1B9H5"/>
<comment type="cofactor">
    <cofactor evidence="2">
        <name>[4Fe-4S] cluster</name>
        <dbReference type="ChEBI" id="CHEBI:49883"/>
    </cofactor>
</comment>
<organism evidence="20 21">
    <name type="scientific">Pelagicoccus albus</name>
    <dbReference type="NCBI Taxonomy" id="415222"/>
    <lineage>
        <taxon>Bacteria</taxon>
        <taxon>Pseudomonadati</taxon>
        <taxon>Verrucomicrobiota</taxon>
        <taxon>Opitutia</taxon>
        <taxon>Puniceicoccales</taxon>
        <taxon>Pelagicoccaceae</taxon>
        <taxon>Pelagicoccus</taxon>
    </lineage>
</organism>
<evidence type="ECO:0000259" key="18">
    <source>
        <dbReference type="Pfam" id="PF01077"/>
    </source>
</evidence>
<dbReference type="GO" id="GO:0046872">
    <property type="term" value="F:metal ion binding"/>
    <property type="evidence" value="ECO:0007669"/>
    <property type="project" value="UniProtKB-KW"/>
</dbReference>
<dbReference type="RefSeq" id="WP_185661996.1">
    <property type="nucleotide sequence ID" value="NZ_CAWPOO010000013.1"/>
</dbReference>
<evidence type="ECO:0000256" key="8">
    <source>
        <dbReference type="ARBA" id="ARBA00022617"/>
    </source>
</evidence>
<keyword evidence="12" id="KW-0408">Iron</keyword>
<evidence type="ECO:0000256" key="2">
    <source>
        <dbReference type="ARBA" id="ARBA00001966"/>
    </source>
</evidence>
<evidence type="ECO:0000256" key="6">
    <source>
        <dbReference type="ARBA" id="ARBA00022485"/>
    </source>
</evidence>
<dbReference type="EC" id="1.8.1.2" evidence="5"/>
<keyword evidence="6" id="KW-0004">4Fe-4S</keyword>
<evidence type="ECO:0000256" key="5">
    <source>
        <dbReference type="ARBA" id="ARBA00012604"/>
    </source>
</evidence>
<evidence type="ECO:0000256" key="12">
    <source>
        <dbReference type="ARBA" id="ARBA00023004"/>
    </source>
</evidence>
<feature type="domain" description="Nitrite/Sulfite reductase ferredoxin-like" evidence="19">
    <location>
        <begin position="349"/>
        <end position="412"/>
    </location>
</feature>
<keyword evidence="7" id="KW-0028">Amino-acid biosynthesis</keyword>
<comment type="cofactor">
    <cofactor evidence="1">
        <name>siroheme</name>
        <dbReference type="ChEBI" id="CHEBI:60052"/>
    </cofactor>
</comment>
<keyword evidence="9" id="KW-0479">Metal-binding</keyword>
<comment type="caution">
    <text evidence="20">The sequence shown here is derived from an EMBL/GenBank/DDBJ whole genome shotgun (WGS) entry which is preliminary data.</text>
</comment>
<dbReference type="InterPro" id="IPR006066">
    <property type="entry name" value="NO2/SO3_Rdtase_FeS/sirohaem_BS"/>
</dbReference>
<dbReference type="Proteomes" id="UP000526501">
    <property type="component" value="Unassembled WGS sequence"/>
</dbReference>
<comment type="pathway">
    <text evidence="3">Sulfur metabolism; hydrogen sulfide biosynthesis; hydrogen sulfide from sulfite (NADPH route): step 1/1.</text>
</comment>
<dbReference type="GO" id="GO:0050661">
    <property type="term" value="F:NADP binding"/>
    <property type="evidence" value="ECO:0007669"/>
    <property type="project" value="InterPro"/>
</dbReference>
<dbReference type="SUPFAM" id="SSF55124">
    <property type="entry name" value="Nitrite/Sulfite reductase N-terminal domain-like"/>
    <property type="match status" value="2"/>
</dbReference>
<evidence type="ECO:0000313" key="21">
    <source>
        <dbReference type="Proteomes" id="UP000526501"/>
    </source>
</evidence>
<dbReference type="Pfam" id="PF01077">
    <property type="entry name" value="NIR_SIR"/>
    <property type="match status" value="1"/>
</dbReference>
<dbReference type="EMBL" id="JACHVC010000013">
    <property type="protein sequence ID" value="MBC2608144.1"/>
    <property type="molecule type" value="Genomic_DNA"/>
</dbReference>
<feature type="domain" description="Nitrite/Sulfite reductase ferredoxin-like" evidence="19">
    <location>
        <begin position="75"/>
        <end position="132"/>
    </location>
</feature>
<reference evidence="20 21" key="1">
    <citation type="submission" date="2020-07" db="EMBL/GenBank/DDBJ databases">
        <authorList>
            <person name="Feng X."/>
        </authorList>
    </citation>
    <scope>NUCLEOTIDE SEQUENCE [LARGE SCALE GENOMIC DNA]</scope>
    <source>
        <strain evidence="20 21">JCM23202</strain>
    </source>
</reference>
<gene>
    <name evidence="20" type="ORF">H5P27_18965</name>
</gene>